<dbReference type="GO" id="GO:0008757">
    <property type="term" value="F:S-adenosylmethionine-dependent methyltransferase activity"/>
    <property type="evidence" value="ECO:0007669"/>
    <property type="project" value="InterPro"/>
</dbReference>
<dbReference type="Gene3D" id="3.40.50.150">
    <property type="entry name" value="Vaccinia Virus protein VP39"/>
    <property type="match status" value="1"/>
</dbReference>
<evidence type="ECO:0000259" key="5">
    <source>
        <dbReference type="Pfam" id="PF08241"/>
    </source>
</evidence>
<feature type="domain" description="Methyltransferase type 11" evidence="5">
    <location>
        <begin position="57"/>
        <end position="149"/>
    </location>
</feature>
<dbReference type="GO" id="GO:0032259">
    <property type="term" value="P:methylation"/>
    <property type="evidence" value="ECO:0007669"/>
    <property type="project" value="UniProtKB-KW"/>
</dbReference>
<dbReference type="Pfam" id="PF08241">
    <property type="entry name" value="Methyltransf_11"/>
    <property type="match status" value="1"/>
</dbReference>
<gene>
    <name evidence="6" type="ORF">CHO01_15490</name>
    <name evidence="7" type="ORF">HNR08_000360</name>
</gene>
<sequence>MDTGRSPDTAPGQPEAAPHAERAASFGPAADLYHATRPTYPDEAVAWCVPATARDVVDLAAGTGKLTERIVAQGVPRRHVTAVEPSPGMRAALAASLPGVTALDGSAEATGLPTASADAVTVAQAWHWFDAARVPAELARVLRPGGVLAVLWNVRDTGSPAADWLAAYEEIIHRGDPLEPHGEAPVLGPEFGPVEHRAFAWADAVRPATLRDLAGSRSHLLTLPAPQREAMLAEIDELAATHPDLRGRETVPMPYRTDCYRATRL</sequence>
<dbReference type="InterPro" id="IPR051052">
    <property type="entry name" value="Diverse_substrate_MTase"/>
</dbReference>
<dbReference type="SUPFAM" id="SSF53335">
    <property type="entry name" value="S-adenosyl-L-methionine-dependent methyltransferases"/>
    <property type="match status" value="1"/>
</dbReference>
<protein>
    <submittedName>
        <fullName evidence="6">Putative methyltransferase</fullName>
    </submittedName>
    <submittedName>
        <fullName evidence="7">SAM-dependent methyltransferase</fullName>
    </submittedName>
</protein>
<dbReference type="PANTHER" id="PTHR44942:SF4">
    <property type="entry name" value="METHYLTRANSFERASE TYPE 11 DOMAIN-CONTAINING PROTEIN"/>
    <property type="match status" value="1"/>
</dbReference>
<evidence type="ECO:0000313" key="6">
    <source>
        <dbReference type="EMBL" id="GEL46433.1"/>
    </source>
</evidence>
<proteinExistence type="inferred from homology"/>
<comment type="caution">
    <text evidence="6">The sequence shown here is derived from an EMBL/GenBank/DDBJ whole genome shotgun (WGS) entry which is preliminary data.</text>
</comment>
<evidence type="ECO:0000313" key="7">
    <source>
        <dbReference type="EMBL" id="MBB5471624.1"/>
    </source>
</evidence>
<reference evidence="7 9" key="2">
    <citation type="submission" date="2020-08" db="EMBL/GenBank/DDBJ databases">
        <title>Sequencing the genomes of 1000 actinobacteria strains.</title>
        <authorList>
            <person name="Klenk H.-P."/>
        </authorList>
    </citation>
    <scope>NUCLEOTIDE SEQUENCE [LARGE SCALE GENOMIC DNA]</scope>
    <source>
        <strain evidence="7 9">DSM 9581</strain>
    </source>
</reference>
<dbReference type="Proteomes" id="UP000564629">
    <property type="component" value="Unassembled WGS sequence"/>
</dbReference>
<dbReference type="EMBL" id="JACHDN010000001">
    <property type="protein sequence ID" value="MBB5471624.1"/>
    <property type="molecule type" value="Genomic_DNA"/>
</dbReference>
<dbReference type="OrthoDB" id="9797252at2"/>
<dbReference type="RefSeq" id="WP_146836099.1">
    <property type="nucleotide sequence ID" value="NZ_BJVQ01000016.1"/>
</dbReference>
<dbReference type="InterPro" id="IPR013216">
    <property type="entry name" value="Methyltransf_11"/>
</dbReference>
<comment type="similarity">
    <text evidence="1">Belongs to the methyltransferase superfamily.</text>
</comment>
<evidence type="ECO:0000256" key="4">
    <source>
        <dbReference type="SAM" id="MobiDB-lite"/>
    </source>
</evidence>
<keyword evidence="3 6" id="KW-0808">Transferase</keyword>
<evidence type="ECO:0000256" key="1">
    <source>
        <dbReference type="ARBA" id="ARBA00008361"/>
    </source>
</evidence>
<evidence type="ECO:0000313" key="8">
    <source>
        <dbReference type="Proteomes" id="UP000321723"/>
    </source>
</evidence>
<accession>A0A511FB38</accession>
<dbReference type="CDD" id="cd02440">
    <property type="entry name" value="AdoMet_MTases"/>
    <property type="match status" value="1"/>
</dbReference>
<reference evidence="6 8" key="1">
    <citation type="submission" date="2019-07" db="EMBL/GenBank/DDBJ databases">
        <title>Whole genome shotgun sequence of Cellulomonas hominis NBRC 16055.</title>
        <authorList>
            <person name="Hosoyama A."/>
            <person name="Uohara A."/>
            <person name="Ohji S."/>
            <person name="Ichikawa N."/>
        </authorList>
    </citation>
    <scope>NUCLEOTIDE SEQUENCE [LARGE SCALE GENOMIC DNA]</scope>
    <source>
        <strain evidence="6 8">NBRC 16055</strain>
    </source>
</reference>
<evidence type="ECO:0000256" key="2">
    <source>
        <dbReference type="ARBA" id="ARBA00022603"/>
    </source>
</evidence>
<name>A0A511FB38_9CELL</name>
<keyword evidence="2 6" id="KW-0489">Methyltransferase</keyword>
<evidence type="ECO:0000256" key="3">
    <source>
        <dbReference type="ARBA" id="ARBA00022679"/>
    </source>
</evidence>
<dbReference type="PANTHER" id="PTHR44942">
    <property type="entry name" value="METHYLTRANSF_11 DOMAIN-CONTAINING PROTEIN"/>
    <property type="match status" value="1"/>
</dbReference>
<evidence type="ECO:0000313" key="9">
    <source>
        <dbReference type="Proteomes" id="UP000564629"/>
    </source>
</evidence>
<feature type="region of interest" description="Disordered" evidence="4">
    <location>
        <begin position="1"/>
        <end position="22"/>
    </location>
</feature>
<dbReference type="AlphaFoldDB" id="A0A511FB38"/>
<keyword evidence="8" id="KW-1185">Reference proteome</keyword>
<dbReference type="InterPro" id="IPR029063">
    <property type="entry name" value="SAM-dependent_MTases_sf"/>
</dbReference>
<dbReference type="Proteomes" id="UP000321723">
    <property type="component" value="Unassembled WGS sequence"/>
</dbReference>
<organism evidence="6 8">
    <name type="scientific">Cellulomonas hominis</name>
    <dbReference type="NCBI Taxonomy" id="156981"/>
    <lineage>
        <taxon>Bacteria</taxon>
        <taxon>Bacillati</taxon>
        <taxon>Actinomycetota</taxon>
        <taxon>Actinomycetes</taxon>
        <taxon>Micrococcales</taxon>
        <taxon>Cellulomonadaceae</taxon>
        <taxon>Cellulomonas</taxon>
    </lineage>
</organism>
<dbReference type="EMBL" id="BJVQ01000016">
    <property type="protein sequence ID" value="GEL46433.1"/>
    <property type="molecule type" value="Genomic_DNA"/>
</dbReference>